<evidence type="ECO:0000259" key="1">
    <source>
        <dbReference type="Pfam" id="PF12680"/>
    </source>
</evidence>
<evidence type="ECO:0000313" key="2">
    <source>
        <dbReference type="EMBL" id="ERT04441.1"/>
    </source>
</evidence>
<keyword evidence="3" id="KW-1185">Reference proteome</keyword>
<feature type="domain" description="SnoaL-like" evidence="1">
    <location>
        <begin position="23"/>
        <end position="70"/>
    </location>
</feature>
<dbReference type="EMBL" id="AUZM01000097">
    <property type="protein sequence ID" value="ERT04441.1"/>
    <property type="molecule type" value="Genomic_DNA"/>
</dbReference>
<gene>
    <name evidence="2" type="ORF">M595_5610</name>
</gene>
<sequence length="142" mass="15987">MQTKTLTRADCLLQIEGITEPQVLRYFETLNAGDFQETAALFAEDGILEAPFEDHLHGQEAIANYLEAEARGMRLKPLEGVGQTLENGRRQIRVMGKVRTPLFWVNVAWQFILHPGGEIAVVTVKLLASLQELFNLQNKSDH</sequence>
<proteinExistence type="predicted"/>
<dbReference type="Pfam" id="PF12680">
    <property type="entry name" value="SnoaL_2"/>
    <property type="match status" value="1"/>
</dbReference>
<dbReference type="AlphaFoldDB" id="U7QCK1"/>
<name>U7QCK1_9CYAN</name>
<dbReference type="Proteomes" id="UP000017127">
    <property type="component" value="Unassembled WGS sequence"/>
</dbReference>
<dbReference type="OrthoDB" id="465629at2"/>
<dbReference type="SUPFAM" id="SSF54427">
    <property type="entry name" value="NTF2-like"/>
    <property type="match status" value="1"/>
</dbReference>
<dbReference type="InterPro" id="IPR037401">
    <property type="entry name" value="SnoaL-like"/>
</dbReference>
<comment type="caution">
    <text evidence="2">The sequence shown here is derived from an EMBL/GenBank/DDBJ whole genome shotgun (WGS) entry which is preliminary data.</text>
</comment>
<evidence type="ECO:0000313" key="3">
    <source>
        <dbReference type="Proteomes" id="UP000017127"/>
    </source>
</evidence>
<dbReference type="RefSeq" id="WP_023069298.1">
    <property type="nucleotide sequence ID" value="NZ_AUZM01000097.1"/>
</dbReference>
<dbReference type="InterPro" id="IPR032710">
    <property type="entry name" value="NTF2-like_dom_sf"/>
</dbReference>
<accession>U7QCK1</accession>
<protein>
    <submittedName>
        <fullName evidence="2">SnoaL-like domain protein</fullName>
    </submittedName>
</protein>
<dbReference type="Gene3D" id="3.10.450.50">
    <property type="match status" value="1"/>
</dbReference>
<reference evidence="2 3" key="1">
    <citation type="journal article" date="2013" name="Front. Microbiol.">
        <title>Comparative genomic analyses of the cyanobacterium, Lyngbya aestuarii BL J, a powerful hydrogen producer.</title>
        <authorList>
            <person name="Kothari A."/>
            <person name="Vaughn M."/>
            <person name="Garcia-Pichel F."/>
        </authorList>
    </citation>
    <scope>NUCLEOTIDE SEQUENCE [LARGE SCALE GENOMIC DNA]</scope>
    <source>
        <strain evidence="2 3">BL J</strain>
    </source>
</reference>
<dbReference type="PATRIC" id="fig|1348334.3.peg.5391"/>
<organism evidence="2 3">
    <name type="scientific">Lyngbya aestuarii BL J</name>
    <dbReference type="NCBI Taxonomy" id="1348334"/>
    <lineage>
        <taxon>Bacteria</taxon>
        <taxon>Bacillati</taxon>
        <taxon>Cyanobacteriota</taxon>
        <taxon>Cyanophyceae</taxon>
        <taxon>Oscillatoriophycideae</taxon>
        <taxon>Oscillatoriales</taxon>
        <taxon>Microcoleaceae</taxon>
        <taxon>Lyngbya</taxon>
    </lineage>
</organism>